<dbReference type="PANTHER" id="PTHR14758:SF1">
    <property type="entry name" value="CENTROSOME-ASSOCIATED FAM110 C-TERMINAL DOMAIN-CONTAINING PROTEIN"/>
    <property type="match status" value="1"/>
</dbReference>
<feature type="compositionally biased region" description="Polar residues" evidence="2">
    <location>
        <begin position="368"/>
        <end position="380"/>
    </location>
</feature>
<feature type="region of interest" description="Disordered" evidence="2">
    <location>
        <begin position="332"/>
        <end position="477"/>
    </location>
</feature>
<dbReference type="EMBL" id="JBEHCU010008094">
    <property type="protein sequence ID" value="KAL1388301.1"/>
    <property type="molecule type" value="Genomic_DNA"/>
</dbReference>
<evidence type="ECO:0000259" key="3">
    <source>
        <dbReference type="Pfam" id="PF14160"/>
    </source>
</evidence>
<feature type="compositionally biased region" description="Low complexity" evidence="2">
    <location>
        <begin position="194"/>
        <end position="228"/>
    </location>
</feature>
<feature type="compositionally biased region" description="Polar residues" evidence="2">
    <location>
        <begin position="346"/>
        <end position="360"/>
    </location>
</feature>
<feature type="compositionally biased region" description="Polar residues" evidence="2">
    <location>
        <begin position="184"/>
        <end position="193"/>
    </location>
</feature>
<evidence type="ECO:0000313" key="4">
    <source>
        <dbReference type="EMBL" id="KAL1388301.1"/>
    </source>
</evidence>
<evidence type="ECO:0000313" key="5">
    <source>
        <dbReference type="Proteomes" id="UP001562425"/>
    </source>
</evidence>
<dbReference type="Pfam" id="PF14160">
    <property type="entry name" value="FAM110_C"/>
    <property type="match status" value="1"/>
</dbReference>
<feature type="compositionally biased region" description="Polar residues" evidence="2">
    <location>
        <begin position="712"/>
        <end position="730"/>
    </location>
</feature>
<feature type="region of interest" description="Disordered" evidence="2">
    <location>
        <begin position="178"/>
        <end position="231"/>
    </location>
</feature>
<organism evidence="4 5">
    <name type="scientific">Culex pipiens pipiens</name>
    <name type="common">Northern house mosquito</name>
    <dbReference type="NCBI Taxonomy" id="38569"/>
    <lineage>
        <taxon>Eukaryota</taxon>
        <taxon>Metazoa</taxon>
        <taxon>Ecdysozoa</taxon>
        <taxon>Arthropoda</taxon>
        <taxon>Hexapoda</taxon>
        <taxon>Insecta</taxon>
        <taxon>Pterygota</taxon>
        <taxon>Neoptera</taxon>
        <taxon>Endopterygota</taxon>
        <taxon>Diptera</taxon>
        <taxon>Nematocera</taxon>
        <taxon>Culicoidea</taxon>
        <taxon>Culicidae</taxon>
        <taxon>Culicinae</taxon>
        <taxon>Culicini</taxon>
        <taxon>Culex</taxon>
        <taxon>Culex</taxon>
    </lineage>
</organism>
<dbReference type="InterPro" id="IPR025740">
    <property type="entry name" value="FAM110"/>
</dbReference>
<proteinExistence type="inferred from homology"/>
<comment type="caution">
    <text evidence="4">The sequence shown here is derived from an EMBL/GenBank/DDBJ whole genome shotgun (WGS) entry which is preliminary data.</text>
</comment>
<dbReference type="PANTHER" id="PTHR14758">
    <property type="entry name" value="AGAP005440-PA"/>
    <property type="match status" value="1"/>
</dbReference>
<dbReference type="InterPro" id="IPR025741">
    <property type="entry name" value="FAM110_C"/>
</dbReference>
<evidence type="ECO:0000256" key="1">
    <source>
        <dbReference type="ARBA" id="ARBA00010576"/>
    </source>
</evidence>
<feature type="region of interest" description="Disordered" evidence="2">
    <location>
        <begin position="515"/>
        <end position="571"/>
    </location>
</feature>
<feature type="compositionally biased region" description="Low complexity" evidence="2">
    <location>
        <begin position="550"/>
        <end position="571"/>
    </location>
</feature>
<feature type="compositionally biased region" description="Low complexity" evidence="2">
    <location>
        <begin position="436"/>
        <end position="452"/>
    </location>
</feature>
<sequence>MAAVVYGNSPRHTSRHHHSGGGGGQGHMVSTQHSPYHHHQQSGSSGGSLQHHSSLPSHHHSAPGSMMTGSAMAGLITPPTSYLSTSTTTISSVSHQQAAALYYQQQQAQVQAQQQAIHYHNMRNSKRKSAVEMLAESKPFYVKSETVLDRQQQLGMRVGGGGVGVVCGSGMGGGGGSGPVSGSYMLSPSRTLPQGSQLQSSSHHHASSQQQQMVQQRPASRRSASSGSDLLQTKLRKLLNTDGSKETIIPSDIALNSKYGPPQPLETSYIQPPKNYQQQLTVHPEQPSDVSVFFPSAFLSPQSLPPHPVGDEDLYLYSVVTDDYRTISPPAEYAENASPEKHSSHSRYNYQRSYSHSQAVVHQDESDYSPTQSYNINSHKSLPDLHSQISRHSPHSEALSCCSRGNRSNRSGSSFNRDSGGSSGHYTHHSEPCCKQQQQQQLHQQQQQSDGLMGVGGGGGDYRRDSGSSTQHSGNSYYAYGIPPLRYDCIECRAKIREEADCLLNFTTPEVPEAFQDDYSEKQKQKYYEDARDRNASAARKYYKNPGPISPLSPVSPLSPQDQQQLDLSPPLGTFKRQKCLRFKNRGRQSAISNPNSRCGDGRGSSAADDDRRPILRSKSDISDRYWNRMSDKQREQQKLLEKQRSRSDSLTQLEHFFDRLGLNDETYERYIAPSKGRKSPNYHSNSGSDIHRLSTEETGDSDESSAVFFSDVSTIDSTRLPDSTETSNEPQPLLPPPSSQQQQQQQQQQVQQQQQAGTGAGGGPLNSLTNPAMYRPSEPPSIIERNARIIKWLCNCKKMQLA</sequence>
<protein>
    <recommendedName>
        <fullName evidence="3">Centrosome-associated FAM110 C-terminal domain-containing protein</fullName>
    </recommendedName>
</protein>
<feature type="region of interest" description="Disordered" evidence="2">
    <location>
        <begin position="586"/>
        <end position="635"/>
    </location>
</feature>
<feature type="compositionally biased region" description="Low complexity" evidence="2">
    <location>
        <begin position="740"/>
        <end position="756"/>
    </location>
</feature>
<evidence type="ECO:0000256" key="2">
    <source>
        <dbReference type="SAM" id="MobiDB-lite"/>
    </source>
</evidence>
<dbReference type="AlphaFoldDB" id="A0ABD1D4C8"/>
<keyword evidence="5" id="KW-1185">Reference proteome</keyword>
<feature type="compositionally biased region" description="Low complexity" evidence="2">
    <location>
        <begin position="41"/>
        <end position="56"/>
    </location>
</feature>
<feature type="compositionally biased region" description="Low complexity" evidence="2">
    <location>
        <begin position="403"/>
        <end position="420"/>
    </location>
</feature>
<comment type="similarity">
    <text evidence="1">Belongs to the FAM110 family.</text>
</comment>
<reference evidence="4 5" key="1">
    <citation type="submission" date="2024-05" db="EMBL/GenBank/DDBJ databases">
        <title>Culex pipiens pipiens assembly and annotation.</title>
        <authorList>
            <person name="Alout H."/>
            <person name="Durand T."/>
        </authorList>
    </citation>
    <scope>NUCLEOTIDE SEQUENCE [LARGE SCALE GENOMIC DNA]</scope>
    <source>
        <strain evidence="4">HA-2024</strain>
        <tissue evidence="4">Whole body</tissue>
    </source>
</reference>
<feature type="region of interest" description="Disordered" evidence="2">
    <location>
        <begin position="673"/>
        <end position="781"/>
    </location>
</feature>
<name>A0ABD1D4C8_CULPP</name>
<feature type="compositionally biased region" description="Polar residues" evidence="2">
    <location>
        <begin position="588"/>
        <end position="597"/>
    </location>
</feature>
<gene>
    <name evidence="4" type="ORF">pipiens_003238</name>
</gene>
<feature type="compositionally biased region" description="Basic and acidic residues" evidence="2">
    <location>
        <begin position="609"/>
        <end position="635"/>
    </location>
</feature>
<feature type="domain" description="Centrosome-associated FAM110 C-terminal" evidence="3">
    <location>
        <begin position="747"/>
        <end position="800"/>
    </location>
</feature>
<feature type="compositionally biased region" description="Basic and acidic residues" evidence="2">
    <location>
        <begin position="519"/>
        <end position="535"/>
    </location>
</feature>
<dbReference type="Proteomes" id="UP001562425">
    <property type="component" value="Unassembled WGS sequence"/>
</dbReference>
<feature type="region of interest" description="Disordered" evidence="2">
    <location>
        <begin position="1"/>
        <end position="73"/>
    </location>
</feature>
<accession>A0ABD1D4C8</accession>